<keyword evidence="7" id="KW-0812">Transmembrane</keyword>
<keyword evidence="7" id="KW-1133">Transmembrane helix</keyword>
<name>E3CCY8_STRPA</name>
<keyword evidence="2" id="KW-0134">Cell wall</keyword>
<evidence type="ECO:0000313" key="8">
    <source>
        <dbReference type="EMBL" id="EFQ55357.1"/>
    </source>
</evidence>
<feature type="transmembrane region" description="Helical" evidence="7">
    <location>
        <begin position="618"/>
        <end position="637"/>
    </location>
</feature>
<evidence type="ECO:0000256" key="6">
    <source>
        <dbReference type="SAM" id="MobiDB-lite"/>
    </source>
</evidence>
<dbReference type="Gene3D" id="2.60.40.1280">
    <property type="match status" value="1"/>
</dbReference>
<reference evidence="8 9" key="1">
    <citation type="submission" date="2010-10" db="EMBL/GenBank/DDBJ databases">
        <authorList>
            <person name="Durkin A.S."/>
            <person name="Madupu R."/>
            <person name="Torralba M."/>
            <person name="Gillis M."/>
            <person name="Methe B."/>
            <person name="Sutton G."/>
            <person name="Nelson K.E."/>
        </authorList>
    </citation>
    <scope>NUCLEOTIDE SEQUENCE [LARGE SCALE GENOMIC DNA]</scope>
    <source>
        <strain evidence="8 9">F0405</strain>
    </source>
</reference>
<keyword evidence="3" id="KW-0964">Secreted</keyword>
<keyword evidence="4" id="KW-0732">Signal</keyword>
<evidence type="ECO:0000256" key="1">
    <source>
        <dbReference type="ARBA" id="ARBA00004191"/>
    </source>
</evidence>
<evidence type="ECO:0000313" key="9">
    <source>
        <dbReference type="Proteomes" id="UP000003812"/>
    </source>
</evidence>
<dbReference type="EMBL" id="AEKM01000007">
    <property type="protein sequence ID" value="EFQ55357.1"/>
    <property type="molecule type" value="Genomic_DNA"/>
</dbReference>
<dbReference type="GO" id="GO:0007155">
    <property type="term" value="P:cell adhesion"/>
    <property type="evidence" value="ECO:0007669"/>
    <property type="project" value="InterPro"/>
</dbReference>
<proteinExistence type="predicted"/>
<evidence type="ECO:0000256" key="3">
    <source>
        <dbReference type="ARBA" id="ARBA00022525"/>
    </source>
</evidence>
<accession>E3CCY8</accession>
<protein>
    <submittedName>
        <fullName evidence="8">LPXTG-motif cell wall anchor domain protein</fullName>
    </submittedName>
</protein>
<feature type="region of interest" description="Disordered" evidence="6">
    <location>
        <begin position="322"/>
        <end position="612"/>
    </location>
</feature>
<comment type="caution">
    <text evidence="8">The sequence shown here is derived from an EMBL/GenBank/DDBJ whole genome shotgun (WGS) entry which is preliminary data.</text>
</comment>
<dbReference type="InterPro" id="IPR008966">
    <property type="entry name" value="Adhesion_dom_sf"/>
</dbReference>
<comment type="subcellular location">
    <subcellularLocation>
        <location evidence="1">Secreted</location>
        <location evidence="1">Cell wall</location>
    </subcellularLocation>
</comment>
<evidence type="ECO:0000256" key="7">
    <source>
        <dbReference type="SAM" id="Phobius"/>
    </source>
</evidence>
<feature type="compositionally biased region" description="Low complexity" evidence="6">
    <location>
        <begin position="563"/>
        <end position="601"/>
    </location>
</feature>
<dbReference type="SUPFAM" id="SSF49401">
    <property type="entry name" value="Bacterial adhesins"/>
    <property type="match status" value="2"/>
</dbReference>
<dbReference type="AlphaFoldDB" id="E3CCY8"/>
<sequence>MKKMNLSRLVKVFFIVFLPLLFIVLSQSDMVKAGDVSNNISSLTVSSEEITDGGQTTVKFTFDEHAQKIQPGDTLKVNWTSSGTVFGVGFKKTIPLSIDGTYVGDMVITDGSATVTFNEAIKNLQNIRGWGEFEIEGHNDTATDKEHVGKFTIISGARKVELNVKKMATGVNSAPFYLKAGDMHANDPEHILWTLTINAMNLDVDGDVRVEDDIQGGHSLVKDSFSITTTGNKPGYYGGSTAIDDFLAAFPGSTFTVDAAGKITVTIPQSEINKTGVLIFYQTKVENENQKNFLNNTKVWYHVKGEQAVVAKEVNAFVANINANGGVDGDMTSTTTTTTTQEPTTTTTTTQEPTTTTTTTQEPSTTTTTTQEPTTTTTTTQEPSTTTTTTQEPTTTTTTTQEPTTTTTTTQEPTTTTTTTQEPTTTTTTTQEPTTTTTTTQESTTTTTTTQESTTTTTTTQESTTTTTTTQESTTTTTTTQESTTTTTQESTTTTTTTQEPTTTTTTTDEPKTTVTTTDEPSTTSTTSGEPKTTVTTTDEPTTTSTTTPEEPENHNSSEEDTTTTTTTTVEPKTSSSTTENPNKPSHSGTTTTPSAPGSNGENNGGGRKTLLPNTGEVVASGLVFSGILVLAGAVGIKRKLTRQ</sequence>
<feature type="compositionally biased region" description="Low complexity" evidence="6">
    <location>
        <begin position="332"/>
        <end position="549"/>
    </location>
</feature>
<keyword evidence="5" id="KW-0572">Peptidoglycan-anchor</keyword>
<evidence type="ECO:0000256" key="5">
    <source>
        <dbReference type="ARBA" id="ARBA00023088"/>
    </source>
</evidence>
<keyword evidence="7" id="KW-0472">Membrane</keyword>
<organism evidence="8 9">
    <name type="scientific">Streptococcus parasanguinis F0405</name>
    <dbReference type="NCBI Taxonomy" id="905067"/>
    <lineage>
        <taxon>Bacteria</taxon>
        <taxon>Bacillati</taxon>
        <taxon>Bacillota</taxon>
        <taxon>Bacilli</taxon>
        <taxon>Lactobacillales</taxon>
        <taxon>Streptococcaceae</taxon>
        <taxon>Streptococcus</taxon>
    </lineage>
</organism>
<dbReference type="NCBIfam" id="TIGR01167">
    <property type="entry name" value="LPXTG_anchor"/>
    <property type="match status" value="1"/>
</dbReference>
<evidence type="ECO:0000256" key="4">
    <source>
        <dbReference type="ARBA" id="ARBA00022729"/>
    </source>
</evidence>
<dbReference type="InterPro" id="IPR011252">
    <property type="entry name" value="Fibrogen-bd_dom1"/>
</dbReference>
<dbReference type="Gene3D" id="2.60.40.740">
    <property type="match status" value="1"/>
</dbReference>
<gene>
    <name evidence="8" type="ORF">HMPREF9626_0636</name>
</gene>
<evidence type="ECO:0000256" key="2">
    <source>
        <dbReference type="ARBA" id="ARBA00022512"/>
    </source>
</evidence>
<dbReference type="Proteomes" id="UP000003812">
    <property type="component" value="Unassembled WGS sequence"/>
</dbReference>